<dbReference type="PANTHER" id="PTHR12346">
    <property type="entry name" value="SIN3B-RELATED"/>
    <property type="match status" value="1"/>
</dbReference>
<feature type="compositionally biased region" description="Basic residues" evidence="2">
    <location>
        <begin position="406"/>
        <end position="428"/>
    </location>
</feature>
<dbReference type="InterPro" id="IPR039774">
    <property type="entry name" value="Sin3-like"/>
</dbReference>
<accession>R0I2N5</accession>
<feature type="domain" description="Histone deacetylase interacting" evidence="3">
    <location>
        <begin position="261"/>
        <end position="349"/>
    </location>
</feature>
<dbReference type="eggNOG" id="KOG4204">
    <property type="taxonomic scope" value="Eukaryota"/>
</dbReference>
<evidence type="ECO:0000313" key="4">
    <source>
        <dbReference type="EMBL" id="EOA32175.1"/>
    </source>
</evidence>
<protein>
    <recommendedName>
        <fullName evidence="3">Histone deacetylase interacting domain-containing protein</fullName>
    </recommendedName>
</protein>
<dbReference type="SMART" id="SM00761">
    <property type="entry name" value="HDAC_interact"/>
    <property type="match status" value="1"/>
</dbReference>
<keyword evidence="5" id="KW-1185">Reference proteome</keyword>
<dbReference type="AlphaFoldDB" id="R0I2N5"/>
<dbReference type="GO" id="GO:0003714">
    <property type="term" value="F:transcription corepressor activity"/>
    <property type="evidence" value="ECO:0007669"/>
    <property type="project" value="InterPro"/>
</dbReference>
<evidence type="ECO:0000256" key="2">
    <source>
        <dbReference type="SAM" id="MobiDB-lite"/>
    </source>
</evidence>
<organism evidence="4 5">
    <name type="scientific">Capsella rubella</name>
    <dbReference type="NCBI Taxonomy" id="81985"/>
    <lineage>
        <taxon>Eukaryota</taxon>
        <taxon>Viridiplantae</taxon>
        <taxon>Streptophyta</taxon>
        <taxon>Embryophyta</taxon>
        <taxon>Tracheophyta</taxon>
        <taxon>Spermatophyta</taxon>
        <taxon>Magnoliopsida</taxon>
        <taxon>eudicotyledons</taxon>
        <taxon>Gunneridae</taxon>
        <taxon>Pentapetalae</taxon>
        <taxon>rosids</taxon>
        <taxon>malvids</taxon>
        <taxon>Brassicales</taxon>
        <taxon>Brassicaceae</taxon>
        <taxon>Camelineae</taxon>
        <taxon>Capsella</taxon>
    </lineage>
</organism>
<dbReference type="PANTHER" id="PTHR12346:SF23">
    <property type="entry name" value="PAIRED AMPHIPATHIC HELIX SIN3-LIKE PROTEIN-RELATED"/>
    <property type="match status" value="1"/>
</dbReference>
<feature type="region of interest" description="Disordered" evidence="2">
    <location>
        <begin position="398"/>
        <end position="428"/>
    </location>
</feature>
<dbReference type="GO" id="GO:0000122">
    <property type="term" value="P:negative regulation of transcription by RNA polymerase II"/>
    <property type="evidence" value="ECO:0007669"/>
    <property type="project" value="TreeGrafter"/>
</dbReference>
<dbReference type="Proteomes" id="UP000029121">
    <property type="component" value="Unassembled WGS sequence"/>
</dbReference>
<dbReference type="InterPro" id="IPR013194">
    <property type="entry name" value="HDAC_interact_dom"/>
</dbReference>
<evidence type="ECO:0000313" key="5">
    <source>
        <dbReference type="Proteomes" id="UP000029121"/>
    </source>
</evidence>
<gene>
    <name evidence="4" type="ORF">CARUB_v10015431mg</name>
</gene>
<dbReference type="GO" id="GO:0000785">
    <property type="term" value="C:chromatin"/>
    <property type="evidence" value="ECO:0007669"/>
    <property type="project" value="TreeGrafter"/>
</dbReference>
<evidence type="ECO:0000259" key="3">
    <source>
        <dbReference type="SMART" id="SM00761"/>
    </source>
</evidence>
<feature type="coiled-coil region" evidence="1">
    <location>
        <begin position="103"/>
        <end position="130"/>
    </location>
</feature>
<evidence type="ECO:0000256" key="1">
    <source>
        <dbReference type="SAM" id="Coils"/>
    </source>
</evidence>
<keyword evidence="1" id="KW-0175">Coiled coil</keyword>
<dbReference type="GO" id="GO:0000118">
    <property type="term" value="C:histone deacetylase complex"/>
    <property type="evidence" value="ECO:0007669"/>
    <property type="project" value="TreeGrafter"/>
</dbReference>
<dbReference type="Pfam" id="PF08295">
    <property type="entry name" value="Sin3_corepress"/>
    <property type="match status" value="1"/>
</dbReference>
<proteinExistence type="predicted"/>
<sequence>MKMTEDIDELLKMTEILSNPLEQTTIRTLAEHFRFGIIGKTEYESALCRLKDRIRDRKTGEEKKPEENPIHHDPKARVGPRIKFKLCSNPKEDVTTHHGLRKIDAERDVKENLTDLLMAIEERLTTKEMRLYTDLCKSFESRVIDYGDFVSCVLTLIGKHKSLYQRFTCFSYGDKGSKVDEVGETGQHDEDSLVGTCPESRVEVDEKKNLEGKNKKRVLFPPKEWNLPLKKRKMSTSEQATEDYSLIPEEEQCPVSDPVTRVKVTESYTLIPEEEQSPVSDPVLNNTCAVGADFIQASKKVSRIEQEMYKCEDEMFEIDMLVGSLTSAVDSAERVMSGEMNINDLGVKFYRCIEKIYGDKEVNSIMIEKVKDDHQRALPTVLARLKQKLSEITDIRESKKGDWKKTWKRLSAKQKRSNAPHKHLKKRR</sequence>
<name>R0I2N5_9BRAS</name>
<dbReference type="EMBL" id="KB870807">
    <property type="protein sequence ID" value="EOA32175.1"/>
    <property type="molecule type" value="Genomic_DNA"/>
</dbReference>
<dbReference type="STRING" id="81985.R0I2N5"/>
<reference evidence="5" key="1">
    <citation type="journal article" date="2013" name="Nat. Genet.">
        <title>The Capsella rubella genome and the genomic consequences of rapid mating system evolution.</title>
        <authorList>
            <person name="Slotte T."/>
            <person name="Hazzouri K.M."/>
            <person name="Agren J.A."/>
            <person name="Koenig D."/>
            <person name="Maumus F."/>
            <person name="Guo Y.L."/>
            <person name="Steige K."/>
            <person name="Platts A.E."/>
            <person name="Escobar J.S."/>
            <person name="Newman L.K."/>
            <person name="Wang W."/>
            <person name="Mandakova T."/>
            <person name="Vello E."/>
            <person name="Smith L.M."/>
            <person name="Henz S.R."/>
            <person name="Steffen J."/>
            <person name="Takuno S."/>
            <person name="Brandvain Y."/>
            <person name="Coop G."/>
            <person name="Andolfatto P."/>
            <person name="Hu T.T."/>
            <person name="Blanchette M."/>
            <person name="Clark R.M."/>
            <person name="Quesneville H."/>
            <person name="Nordborg M."/>
            <person name="Gaut B.S."/>
            <person name="Lysak M.A."/>
            <person name="Jenkins J."/>
            <person name="Grimwood J."/>
            <person name="Chapman J."/>
            <person name="Prochnik S."/>
            <person name="Shu S."/>
            <person name="Rokhsar D."/>
            <person name="Schmutz J."/>
            <person name="Weigel D."/>
            <person name="Wright S.I."/>
        </authorList>
    </citation>
    <scope>NUCLEOTIDE SEQUENCE [LARGE SCALE GENOMIC DNA]</scope>
    <source>
        <strain evidence="5">cv. Monte Gargano</strain>
    </source>
</reference>